<dbReference type="FunCoup" id="A0A6J0C0E5">
    <property type="interactions" value="1565"/>
</dbReference>
<feature type="domain" description="DUF4604" evidence="2">
    <location>
        <begin position="7"/>
        <end position="112"/>
    </location>
</feature>
<dbReference type="InterPro" id="IPR040219">
    <property type="entry name" value="KIAA1143-like"/>
</dbReference>
<dbReference type="Pfam" id="PF15377">
    <property type="entry name" value="DUF4604"/>
    <property type="match status" value="1"/>
</dbReference>
<evidence type="ECO:0000256" key="1">
    <source>
        <dbReference type="SAM" id="MobiDB-lite"/>
    </source>
</evidence>
<dbReference type="OrthoDB" id="10043580at2759"/>
<feature type="compositionally biased region" description="Acidic residues" evidence="1">
    <location>
        <begin position="45"/>
        <end position="54"/>
    </location>
</feature>
<name>A0A6J0C0E5_NEOLC</name>
<dbReference type="PANTHER" id="PTHR31195:SF2">
    <property type="entry name" value="GEO02494P1"/>
    <property type="match status" value="1"/>
</dbReference>
<reference evidence="4" key="1">
    <citation type="submission" date="2025-08" db="UniProtKB">
        <authorList>
            <consortium name="RefSeq"/>
        </authorList>
    </citation>
    <scope>IDENTIFICATION</scope>
    <source>
        <tissue evidence="4">Thorax and Abdomen</tissue>
    </source>
</reference>
<gene>
    <name evidence="4" type="primary">LOC107224407</name>
</gene>
<evidence type="ECO:0000313" key="3">
    <source>
        <dbReference type="Proteomes" id="UP000829291"/>
    </source>
</evidence>
<organism evidence="4">
    <name type="scientific">Neodiprion lecontei</name>
    <name type="common">Redheaded pine sawfly</name>
    <dbReference type="NCBI Taxonomy" id="441921"/>
    <lineage>
        <taxon>Eukaryota</taxon>
        <taxon>Metazoa</taxon>
        <taxon>Ecdysozoa</taxon>
        <taxon>Arthropoda</taxon>
        <taxon>Hexapoda</taxon>
        <taxon>Insecta</taxon>
        <taxon>Pterygota</taxon>
        <taxon>Neoptera</taxon>
        <taxon>Endopterygota</taxon>
        <taxon>Hymenoptera</taxon>
        <taxon>Tenthredinoidea</taxon>
        <taxon>Diprionidae</taxon>
        <taxon>Diprioninae</taxon>
        <taxon>Neodiprion</taxon>
    </lineage>
</organism>
<feature type="compositionally biased region" description="Basic residues" evidence="1">
    <location>
        <begin position="118"/>
        <end position="127"/>
    </location>
</feature>
<evidence type="ECO:0000313" key="4">
    <source>
        <dbReference type="RefSeq" id="XP_015519934.2"/>
    </source>
</evidence>
<proteinExistence type="predicted"/>
<feature type="compositionally biased region" description="Basic and acidic residues" evidence="1">
    <location>
        <begin position="102"/>
        <end position="111"/>
    </location>
</feature>
<keyword evidence="3" id="KW-1185">Reference proteome</keyword>
<dbReference type="RefSeq" id="XP_015519934.2">
    <property type="nucleotide sequence ID" value="XM_015664448.2"/>
</dbReference>
<dbReference type="InParanoid" id="A0A6J0C0E5"/>
<sequence>MSKRKHNIAYIKPDEPKFLRELKAKVGYKEGPSIETKKEALPTATDEDYEDRDEELPTVVVLNNGDLTAEEAAAFELAKEKEEAQTPADLSKKIIFTKTKSAPKDSKKNTETESSLPKKSKKSKKTKVILSFNEDEED</sequence>
<dbReference type="KEGG" id="nlo:107224407"/>
<dbReference type="InterPro" id="IPR027911">
    <property type="entry name" value="DUF4604"/>
</dbReference>
<dbReference type="Proteomes" id="UP000829291">
    <property type="component" value="Chromosome 2"/>
</dbReference>
<evidence type="ECO:0000259" key="2">
    <source>
        <dbReference type="Pfam" id="PF15377"/>
    </source>
</evidence>
<protein>
    <submittedName>
        <fullName evidence="4">Uncharacterized protein KIAA1143 homolog</fullName>
    </submittedName>
</protein>
<feature type="region of interest" description="Disordered" evidence="1">
    <location>
        <begin position="80"/>
        <end position="138"/>
    </location>
</feature>
<dbReference type="PANTHER" id="PTHR31195">
    <property type="entry name" value="GEO02494P1"/>
    <property type="match status" value="1"/>
</dbReference>
<dbReference type="AlphaFoldDB" id="A0A6J0C0E5"/>
<dbReference type="GeneID" id="107224407"/>
<feature type="region of interest" description="Disordered" evidence="1">
    <location>
        <begin position="31"/>
        <end position="54"/>
    </location>
</feature>
<accession>A0A6J0C0E5</accession>